<feature type="site" description="Interaction with DNA" evidence="8">
    <location>
        <position position="137"/>
    </location>
</feature>
<feature type="site" description="Interaction with DNA" evidence="8">
    <location>
        <position position="141"/>
    </location>
</feature>
<keyword evidence="5 8" id="KW-0799">Topoisomerase</keyword>
<evidence type="ECO:0000256" key="6">
    <source>
        <dbReference type="ARBA" id="ARBA00023125"/>
    </source>
</evidence>
<protein>
    <recommendedName>
        <fullName evidence="8">DNA topoisomerase 1</fullName>
        <ecNumber evidence="8">5.6.2.1</ecNumber>
    </recommendedName>
    <alternativeName>
        <fullName evidence="8">DNA topoisomerase I</fullName>
    </alternativeName>
</protein>
<organism evidence="11">
    <name type="scientific">Agrobacterium rosae</name>
    <dbReference type="NCBI Taxonomy" id="1972867"/>
    <lineage>
        <taxon>Bacteria</taxon>
        <taxon>Pseudomonadati</taxon>
        <taxon>Pseudomonadota</taxon>
        <taxon>Alphaproteobacteria</taxon>
        <taxon>Hyphomicrobiales</taxon>
        <taxon>Rhizobiaceae</taxon>
        <taxon>Rhizobium/Agrobacterium group</taxon>
        <taxon>Agrobacterium</taxon>
    </lineage>
</organism>
<keyword evidence="3" id="KW-0479">Metal-binding</keyword>
<sequence>MKLMIVESPNKVKKISSILSGLGGDWTVAASVGHVRDLPEDQAGVVGPHYKPMYQLTERGKGVVAKLRELAVRSDEVYLATDPDREGEAIAWHLAEVLRLSDPRRVTFDSITDAAIRAALSAPRKIDIDLVRAQEARRVLDRLVGFTISPVLGHMLKERASAGRVQSPAVRLVVEREREITGFKQTRHFQAKLHFADAKWSADWFVKRYLPEGGKYILDEELAGKAASVRDLKVIKSEMKDVEKAPPPPFTTSTLLQAASAQLRFKPAHTAKVSQALFEQGLITYHRTDSQNLSDDAIAEIRQYAATADLLLPKGPRKFGSKQDAQEAHEAIRPTHVATERAGETNDEKALYDLIRKRAIASQLADAVYASVMVGMVGEGHGMIFHYQARSNTLKSKGWRALTTTDAADETDEGEGEVGNVPFLEVGTALRAEKGEVLSKVTEPPARYSQAGLIKKLEQLGIGRPSTYAAIITNIMFRGYVEEKKNHVHPADKAFRAIDALTGKFGFLEYDFTRDVEVKLDHVATGKATYLDVVAQADNLIQQELGRTGVDLSALTVPTTPQLQFAQKLAEKLGEEIPAEALTDRSRLGDWLTGAKERADKAFKERLKSEPASEAQIALIQRAIDEGKIEKPEGWPAIDKLSASLSIDAIMGGKKSRSKRTGKRR</sequence>
<feature type="region of interest" description="Interaction with DNA" evidence="8">
    <location>
        <begin position="161"/>
        <end position="166"/>
    </location>
</feature>
<feature type="site" description="Interaction with DNA" evidence="8">
    <location>
        <position position="34"/>
    </location>
</feature>
<keyword evidence="7 8" id="KW-0413">Isomerase</keyword>
<dbReference type="GO" id="GO:0006265">
    <property type="term" value="P:DNA topological change"/>
    <property type="evidence" value="ECO:0007669"/>
    <property type="project" value="UniProtKB-UniRule"/>
</dbReference>
<dbReference type="EC" id="5.6.2.1" evidence="8"/>
<evidence type="ECO:0000256" key="1">
    <source>
        <dbReference type="ARBA" id="ARBA00000213"/>
    </source>
</evidence>
<evidence type="ECO:0000256" key="3">
    <source>
        <dbReference type="ARBA" id="ARBA00022723"/>
    </source>
</evidence>
<dbReference type="GO" id="GO:0003917">
    <property type="term" value="F:DNA topoisomerase type I (single strand cut, ATP-independent) activity"/>
    <property type="evidence" value="ECO:0007669"/>
    <property type="project" value="UniProtKB-UniRule"/>
</dbReference>
<comment type="similarity">
    <text evidence="2 8">Belongs to the type IA topoisomerase family.</text>
</comment>
<dbReference type="PANTHER" id="PTHR42785">
    <property type="entry name" value="DNA TOPOISOMERASE, TYPE IA, CORE"/>
    <property type="match status" value="1"/>
</dbReference>
<dbReference type="Gene3D" id="1.10.290.10">
    <property type="entry name" value="Topoisomerase I, domain 4"/>
    <property type="match status" value="1"/>
</dbReference>
<dbReference type="SMART" id="SM00493">
    <property type="entry name" value="TOPRIM"/>
    <property type="match status" value="1"/>
</dbReference>
<evidence type="ECO:0000256" key="7">
    <source>
        <dbReference type="ARBA" id="ARBA00023235"/>
    </source>
</evidence>
<dbReference type="GO" id="GO:0046872">
    <property type="term" value="F:metal ion binding"/>
    <property type="evidence" value="ECO:0007669"/>
    <property type="project" value="UniProtKB-KW"/>
</dbReference>
<dbReference type="PANTHER" id="PTHR42785:SF1">
    <property type="entry name" value="DNA TOPOISOMERASE"/>
    <property type="match status" value="1"/>
</dbReference>
<dbReference type="GO" id="GO:0003677">
    <property type="term" value="F:DNA binding"/>
    <property type="evidence" value="ECO:0007669"/>
    <property type="project" value="UniProtKB-KW"/>
</dbReference>
<dbReference type="HAMAP" id="MF_00952">
    <property type="entry name" value="Topoisom_1_prok"/>
    <property type="match status" value="1"/>
</dbReference>
<dbReference type="Pfam" id="PF01751">
    <property type="entry name" value="Toprim"/>
    <property type="match status" value="1"/>
</dbReference>
<dbReference type="InterPro" id="IPR000380">
    <property type="entry name" value="Topo_IA"/>
</dbReference>
<dbReference type="InterPro" id="IPR013826">
    <property type="entry name" value="Topo_IA_cen_sub3"/>
</dbReference>
<dbReference type="InterPro" id="IPR005733">
    <property type="entry name" value="TopoI_bac-type"/>
</dbReference>
<evidence type="ECO:0000259" key="9">
    <source>
        <dbReference type="PROSITE" id="PS50880"/>
    </source>
</evidence>
<dbReference type="SMART" id="SM00437">
    <property type="entry name" value="TOP1Ac"/>
    <property type="match status" value="1"/>
</dbReference>
<feature type="active site" description="O-(5'-phospho-DNA)-tyrosine intermediate" evidence="8">
    <location>
        <position position="285"/>
    </location>
</feature>
<comment type="caution">
    <text evidence="8">Lacks conserved residue(s) required for the propagation of feature annotation.</text>
</comment>
<dbReference type="SUPFAM" id="SSF56712">
    <property type="entry name" value="Prokaryotic type I DNA topoisomerase"/>
    <property type="match status" value="1"/>
</dbReference>
<dbReference type="InterPro" id="IPR006171">
    <property type="entry name" value="TOPRIM_dom"/>
</dbReference>
<feature type="site" description="Interaction with DNA" evidence="8">
    <location>
        <position position="287"/>
    </location>
</feature>
<comment type="catalytic activity">
    <reaction evidence="1 8">
        <text>ATP-independent breakage of single-stranded DNA, followed by passage and rejoining.</text>
        <dbReference type="EC" id="5.6.2.1"/>
    </reaction>
</comment>
<dbReference type="CDD" id="cd03363">
    <property type="entry name" value="TOPRIM_TopoIA_TopoI"/>
    <property type="match status" value="1"/>
</dbReference>
<feature type="domain" description="Toprim" evidence="9">
    <location>
        <begin position="1"/>
        <end position="113"/>
    </location>
</feature>
<dbReference type="InterPro" id="IPR028612">
    <property type="entry name" value="Topoisom_1_IA"/>
</dbReference>
<name>A0AAW9FP02_9HYPH</name>
<evidence type="ECO:0000313" key="12">
    <source>
        <dbReference type="EMBL" id="MDX8332383.1"/>
    </source>
</evidence>
<dbReference type="InterPro" id="IPR034149">
    <property type="entry name" value="TOPRIM_TopoI"/>
</dbReference>
<dbReference type="PRINTS" id="PR00417">
    <property type="entry name" value="PRTPISMRASEI"/>
</dbReference>
<dbReference type="InterPro" id="IPR013497">
    <property type="entry name" value="Topo_IA_cen"/>
</dbReference>
<dbReference type="EMBL" id="JAVRAD010000017">
    <property type="protein sequence ID" value="MDX8332383.1"/>
    <property type="molecule type" value="Genomic_DNA"/>
</dbReference>
<feature type="site" description="Interaction with DNA" evidence="8">
    <location>
        <position position="138"/>
    </location>
</feature>
<dbReference type="InterPro" id="IPR013825">
    <property type="entry name" value="Topo_IA_cen_sub2"/>
</dbReference>
<dbReference type="Gene3D" id="2.70.20.10">
    <property type="entry name" value="Topoisomerase I, domain 3"/>
    <property type="match status" value="1"/>
</dbReference>
<dbReference type="InterPro" id="IPR013824">
    <property type="entry name" value="Topo_IA_cen_sub1"/>
</dbReference>
<dbReference type="Pfam" id="PF01131">
    <property type="entry name" value="Topoisom_bac"/>
    <property type="match status" value="1"/>
</dbReference>
<proteinExistence type="inferred from homology"/>
<dbReference type="Proteomes" id="UP001277561">
    <property type="component" value="Unassembled WGS sequence"/>
</dbReference>
<dbReference type="EMBL" id="JAVRAF010000014">
    <property type="protein sequence ID" value="MDX8305174.1"/>
    <property type="molecule type" value="Genomic_DNA"/>
</dbReference>
<dbReference type="Gene3D" id="3.40.50.140">
    <property type="match status" value="1"/>
</dbReference>
<evidence type="ECO:0000256" key="4">
    <source>
        <dbReference type="ARBA" id="ARBA00022842"/>
    </source>
</evidence>
<evidence type="ECO:0000256" key="5">
    <source>
        <dbReference type="ARBA" id="ARBA00023029"/>
    </source>
</evidence>
<feature type="domain" description="Topo IA-type catalytic" evidence="10">
    <location>
        <begin position="127"/>
        <end position="545"/>
    </location>
</feature>
<dbReference type="NCBIfam" id="TIGR01051">
    <property type="entry name" value="topA_bact"/>
    <property type="match status" value="1"/>
</dbReference>
<keyword evidence="13" id="KW-1185">Reference proteome</keyword>
<dbReference type="InterPro" id="IPR023405">
    <property type="entry name" value="Topo_IA_core_domain"/>
</dbReference>
<evidence type="ECO:0000259" key="10">
    <source>
        <dbReference type="PROSITE" id="PS52039"/>
    </source>
</evidence>
<evidence type="ECO:0000313" key="11">
    <source>
        <dbReference type="EMBL" id="MDX8305174.1"/>
    </source>
</evidence>
<keyword evidence="4" id="KW-0460">Magnesium</keyword>
<dbReference type="InterPro" id="IPR003601">
    <property type="entry name" value="Topo_IA_2"/>
</dbReference>
<dbReference type="SMART" id="SM00436">
    <property type="entry name" value="TOP1Bc"/>
    <property type="match status" value="1"/>
</dbReference>
<keyword evidence="6 8" id="KW-0238">DNA-binding</keyword>
<reference evidence="11 13" key="1">
    <citation type="journal article" date="2023" name="Phytobiomes J">
        <title>Deciphering the key players within the bacterial microbiota associated with aerial crown gall tumors on rhododendron: Insights into the gallobiome.</title>
        <authorList>
            <person name="Kuzmanovic N."/>
            <person name="Nesme J."/>
            <person name="Wolf J."/>
            <person name="Neumann-Schaal M."/>
            <person name="Petersen J."/>
            <person name="Fernandez-Gnecco G."/>
            <person name="Sproeer C."/>
            <person name="Bunk B."/>
            <person name="Overmann J."/>
            <person name="Sorensen S.J."/>
            <person name="Idczak E."/>
            <person name="Smalla K."/>
        </authorList>
    </citation>
    <scope>NUCLEOTIDE SEQUENCE</scope>
    <source>
        <strain evidence="11">Rho-11.1</strain>
        <strain evidence="13">rho-14.1</strain>
        <strain evidence="12">Rho-14.1</strain>
    </source>
</reference>
<dbReference type="InterPro" id="IPR003602">
    <property type="entry name" value="Topo_IA_DNA-bd_dom"/>
</dbReference>
<evidence type="ECO:0000256" key="2">
    <source>
        <dbReference type="ARBA" id="ARBA00009446"/>
    </source>
</evidence>
<feature type="site" description="Interaction with DNA" evidence="8">
    <location>
        <position position="478"/>
    </location>
</feature>
<comment type="subunit">
    <text evidence="8">Monomer.</text>
</comment>
<evidence type="ECO:0000256" key="8">
    <source>
        <dbReference type="HAMAP-Rule" id="MF_00952"/>
    </source>
</evidence>
<evidence type="ECO:0000313" key="13">
    <source>
        <dbReference type="Proteomes" id="UP001277561"/>
    </source>
</evidence>
<dbReference type="RefSeq" id="WP_320188619.1">
    <property type="nucleotide sequence ID" value="NZ_CP192770.1"/>
</dbReference>
<dbReference type="PROSITE" id="PS50880">
    <property type="entry name" value="TOPRIM"/>
    <property type="match status" value="1"/>
</dbReference>
<comment type="caution">
    <text evidence="11">The sequence shown here is derived from an EMBL/GenBank/DDBJ whole genome shotgun (WGS) entry which is preliminary data.</text>
</comment>
<dbReference type="Gene3D" id="1.10.460.10">
    <property type="entry name" value="Topoisomerase I, domain 2"/>
    <property type="match status" value="1"/>
</dbReference>
<dbReference type="AlphaFoldDB" id="A0AAW9FP02"/>
<accession>A0AAW9FP02</accession>
<dbReference type="PROSITE" id="PS52039">
    <property type="entry name" value="TOPO_IA_2"/>
    <property type="match status" value="1"/>
</dbReference>
<gene>
    <name evidence="8 11" type="primary">topA</name>
    <name evidence="11" type="ORF">RMR22_23270</name>
    <name evidence="12" type="ORF">RMS29_24555</name>
</gene>
<comment type="function">
    <text evidence="8">Releases the supercoiling and torsional tension of DNA, which is introduced during the DNA replication and transcription, by transiently cleaving and rejoining one strand of the DNA duplex. Introduces a single-strand break via transesterification at a target site in duplex DNA. The scissile phosphodiester is attacked by the catalytic tyrosine of the enzyme, resulting in the formation of a DNA-(5'-phosphotyrosyl)-enzyme intermediate and the expulsion of a 3'-OH DNA strand. The free DNA strand then undergoes passage around the unbroken strand, thus removing DNA supercoils. Finally, in the religation step, the DNA 3'-OH attacks the covalent intermediate to expel the active-site tyrosine and restore the DNA phosphodiester backbone.</text>
</comment>
<dbReference type="CDD" id="cd00186">
    <property type="entry name" value="TOP1Ac"/>
    <property type="match status" value="1"/>
</dbReference>